<dbReference type="Pfam" id="PF00196">
    <property type="entry name" value="GerE"/>
    <property type="match status" value="1"/>
</dbReference>
<dbReference type="Proteomes" id="UP000636960">
    <property type="component" value="Unassembled WGS sequence"/>
</dbReference>
<dbReference type="CDD" id="cd06170">
    <property type="entry name" value="LuxR_C_like"/>
    <property type="match status" value="1"/>
</dbReference>
<comment type="caution">
    <text evidence="5">The sequence shown here is derived from an EMBL/GenBank/DDBJ whole genome shotgun (WGS) entry which is preliminary data.</text>
</comment>
<feature type="domain" description="HTH luxR-type" evidence="4">
    <location>
        <begin position="195"/>
        <end position="260"/>
    </location>
</feature>
<dbReference type="PROSITE" id="PS50043">
    <property type="entry name" value="HTH_LUXR_2"/>
    <property type="match status" value="1"/>
</dbReference>
<keyword evidence="3" id="KW-0804">Transcription</keyword>
<dbReference type="SMART" id="SM00421">
    <property type="entry name" value="HTH_LUXR"/>
    <property type="match status" value="1"/>
</dbReference>
<proteinExistence type="predicted"/>
<keyword evidence="2" id="KW-0238">DNA-binding</keyword>
<protein>
    <recommendedName>
        <fullName evidence="4">HTH luxR-type domain-containing protein</fullName>
    </recommendedName>
</protein>
<dbReference type="PANTHER" id="PTHR44688">
    <property type="entry name" value="DNA-BINDING TRANSCRIPTIONAL ACTIVATOR DEVR_DOSR"/>
    <property type="match status" value="1"/>
</dbReference>
<sequence>MANLGVREYQRILDIVVAVLDGQEPDPPWTVITKGLNDALRGAAAIFHGEFRPALATANVLAWTPDEIGTIPLDERQREVGATHPLALVYATGDRTPWTVSDVINEADWRQNACYAATKRDFDGGVRHLAIPLHAPAGAVRAFIVCRSGTDFSSRDREFALRVQPLLTSLDRHLTELQRLRDRSPCPSSTVSRDNHSADLGVTPRELAVLALLAEGLKAIAIARRLGVMPSTVTKHQENLYRKLGTTDRLATVLLAQTLGLVAAPTTSAAPHDRNLTGRKRKTG</sequence>
<dbReference type="InterPro" id="IPR036388">
    <property type="entry name" value="WH-like_DNA-bd_sf"/>
</dbReference>
<dbReference type="RefSeq" id="WP_203780969.1">
    <property type="nucleotide sequence ID" value="NZ_BOMV01000016.1"/>
</dbReference>
<keyword evidence="1" id="KW-0805">Transcription regulation</keyword>
<name>A0A919JW30_9ACTN</name>
<accession>A0A919JW30</accession>
<dbReference type="GO" id="GO:0003677">
    <property type="term" value="F:DNA binding"/>
    <property type="evidence" value="ECO:0007669"/>
    <property type="project" value="UniProtKB-KW"/>
</dbReference>
<dbReference type="GO" id="GO:0006355">
    <property type="term" value="P:regulation of DNA-templated transcription"/>
    <property type="evidence" value="ECO:0007669"/>
    <property type="project" value="InterPro"/>
</dbReference>
<keyword evidence="6" id="KW-1185">Reference proteome</keyword>
<evidence type="ECO:0000313" key="6">
    <source>
        <dbReference type="Proteomes" id="UP000636960"/>
    </source>
</evidence>
<dbReference type="InterPro" id="IPR000792">
    <property type="entry name" value="Tscrpt_reg_LuxR_C"/>
</dbReference>
<evidence type="ECO:0000313" key="5">
    <source>
        <dbReference type="EMBL" id="GIE94645.1"/>
    </source>
</evidence>
<evidence type="ECO:0000256" key="2">
    <source>
        <dbReference type="ARBA" id="ARBA00023125"/>
    </source>
</evidence>
<gene>
    <name evidence="5" type="ORF">Ari01nite_21100</name>
</gene>
<evidence type="ECO:0000256" key="3">
    <source>
        <dbReference type="ARBA" id="ARBA00023163"/>
    </source>
</evidence>
<dbReference type="PROSITE" id="PS00622">
    <property type="entry name" value="HTH_LUXR_1"/>
    <property type="match status" value="1"/>
</dbReference>
<dbReference type="InterPro" id="IPR016032">
    <property type="entry name" value="Sig_transdc_resp-reg_C-effctor"/>
</dbReference>
<dbReference type="EMBL" id="BOMV01000016">
    <property type="protein sequence ID" value="GIE94645.1"/>
    <property type="molecule type" value="Genomic_DNA"/>
</dbReference>
<dbReference type="Gene3D" id="1.10.10.10">
    <property type="entry name" value="Winged helix-like DNA-binding domain superfamily/Winged helix DNA-binding domain"/>
    <property type="match status" value="1"/>
</dbReference>
<dbReference type="AlphaFoldDB" id="A0A919JW30"/>
<dbReference type="PANTHER" id="PTHR44688:SF16">
    <property type="entry name" value="DNA-BINDING TRANSCRIPTIONAL ACTIVATOR DEVR_DOSR"/>
    <property type="match status" value="1"/>
</dbReference>
<evidence type="ECO:0000259" key="4">
    <source>
        <dbReference type="PROSITE" id="PS50043"/>
    </source>
</evidence>
<reference evidence="5" key="1">
    <citation type="submission" date="2021-01" db="EMBL/GenBank/DDBJ databases">
        <title>Whole genome shotgun sequence of Actinoplanes rishiriensis NBRC 108556.</title>
        <authorList>
            <person name="Komaki H."/>
            <person name="Tamura T."/>
        </authorList>
    </citation>
    <scope>NUCLEOTIDE SEQUENCE</scope>
    <source>
        <strain evidence="5">NBRC 108556</strain>
    </source>
</reference>
<dbReference type="SUPFAM" id="SSF46894">
    <property type="entry name" value="C-terminal effector domain of the bipartite response regulators"/>
    <property type="match status" value="1"/>
</dbReference>
<organism evidence="5 6">
    <name type="scientific">Paractinoplanes rishiriensis</name>
    <dbReference type="NCBI Taxonomy" id="1050105"/>
    <lineage>
        <taxon>Bacteria</taxon>
        <taxon>Bacillati</taxon>
        <taxon>Actinomycetota</taxon>
        <taxon>Actinomycetes</taxon>
        <taxon>Micromonosporales</taxon>
        <taxon>Micromonosporaceae</taxon>
        <taxon>Paractinoplanes</taxon>
    </lineage>
</organism>
<evidence type="ECO:0000256" key="1">
    <source>
        <dbReference type="ARBA" id="ARBA00023015"/>
    </source>
</evidence>
<dbReference type="PRINTS" id="PR00038">
    <property type="entry name" value="HTHLUXR"/>
</dbReference>